<keyword evidence="2" id="KW-0489">Methyltransferase</keyword>
<organism evidence="2 3">
    <name type="scientific">SAR86 cluster bacterium</name>
    <dbReference type="NCBI Taxonomy" id="2030880"/>
    <lineage>
        <taxon>Bacteria</taxon>
        <taxon>Pseudomonadati</taxon>
        <taxon>Pseudomonadota</taxon>
        <taxon>Gammaproteobacteria</taxon>
        <taxon>SAR86 cluster</taxon>
    </lineage>
</organism>
<dbReference type="EMBL" id="NVUL01000107">
    <property type="protein sequence ID" value="PCI74180.1"/>
    <property type="molecule type" value="Genomic_DNA"/>
</dbReference>
<protein>
    <submittedName>
        <fullName evidence="2">Methyltransferase</fullName>
    </submittedName>
</protein>
<dbReference type="Gene3D" id="3.40.50.150">
    <property type="entry name" value="Vaccinia Virus protein VP39"/>
    <property type="match status" value="1"/>
</dbReference>
<dbReference type="AlphaFoldDB" id="A0A2A4WV45"/>
<accession>A0A2A4WV45</accession>
<evidence type="ECO:0000256" key="1">
    <source>
        <dbReference type="SAM" id="SignalP"/>
    </source>
</evidence>
<dbReference type="PIRSF" id="PIRSF031679">
    <property type="entry name" value="Mtase_Alr7345_prd"/>
    <property type="match status" value="1"/>
</dbReference>
<name>A0A2A4WV45_9GAMM</name>
<evidence type="ECO:0000313" key="2">
    <source>
        <dbReference type="EMBL" id="PCI74180.1"/>
    </source>
</evidence>
<gene>
    <name evidence="2" type="ORF">COB20_15470</name>
</gene>
<sequence length="251" mass="28033">MHPRSLNLCTLLFLLAGLVVAHSASAQLLSEAERQQLQTLIVSPERGEELQARNQYRNPLATLDFFEVTPELTVVEIWPGGQGGWYRSILEPYIEGRGNYIPVRESPEFPESVPQVAANSADRVLVFRAHGFMIYEHPAQDYFDALYGILKPGGIFGIVDHRGNEAVPQDPEGESGYVNQSHVIMLAENAGFELVEQAEINANAADSKDHPEGVYSLPPTLRGSFINRRLRGRMQEIGESDRMTLKFTKKL</sequence>
<feature type="chain" id="PRO_5013037320" evidence="1">
    <location>
        <begin position="27"/>
        <end position="251"/>
    </location>
</feature>
<dbReference type="InterPro" id="IPR029063">
    <property type="entry name" value="SAM-dependent_MTases_sf"/>
</dbReference>
<evidence type="ECO:0000313" key="3">
    <source>
        <dbReference type="Proteomes" id="UP000218767"/>
    </source>
</evidence>
<dbReference type="InterPro" id="IPR016980">
    <property type="entry name" value="S-AdoMet-dep_MeTrfase_Alr7345"/>
</dbReference>
<proteinExistence type="predicted"/>
<feature type="signal peptide" evidence="1">
    <location>
        <begin position="1"/>
        <end position="26"/>
    </location>
</feature>
<dbReference type="Proteomes" id="UP000218767">
    <property type="component" value="Unassembled WGS sequence"/>
</dbReference>
<keyword evidence="1" id="KW-0732">Signal</keyword>
<dbReference type="GO" id="GO:0032259">
    <property type="term" value="P:methylation"/>
    <property type="evidence" value="ECO:0007669"/>
    <property type="project" value="UniProtKB-KW"/>
</dbReference>
<dbReference type="GO" id="GO:0008168">
    <property type="term" value="F:methyltransferase activity"/>
    <property type="evidence" value="ECO:0007669"/>
    <property type="project" value="UniProtKB-KW"/>
</dbReference>
<comment type="caution">
    <text evidence="2">The sequence shown here is derived from an EMBL/GenBank/DDBJ whole genome shotgun (WGS) entry which is preliminary data.</text>
</comment>
<reference evidence="3" key="1">
    <citation type="submission" date="2017-08" db="EMBL/GenBank/DDBJ databases">
        <title>A dynamic microbial community with high functional redundancy inhabits the cold, oxic subseafloor aquifer.</title>
        <authorList>
            <person name="Tully B.J."/>
            <person name="Wheat C.G."/>
            <person name="Glazer B.T."/>
            <person name="Huber J.A."/>
        </authorList>
    </citation>
    <scope>NUCLEOTIDE SEQUENCE [LARGE SCALE GENOMIC DNA]</scope>
</reference>
<keyword evidence="2" id="KW-0808">Transferase</keyword>
<dbReference type="SUPFAM" id="SSF53335">
    <property type="entry name" value="S-adenosyl-L-methionine-dependent methyltransferases"/>
    <property type="match status" value="1"/>
</dbReference>